<comment type="caution">
    <text evidence="1">The sequence shown here is derived from an EMBL/GenBank/DDBJ whole genome shotgun (WGS) entry which is preliminary data.</text>
</comment>
<name>A0AAE0EUA3_9CHLO</name>
<proteinExistence type="predicted"/>
<dbReference type="AlphaFoldDB" id="A0AAE0EUA3"/>
<dbReference type="Proteomes" id="UP001190700">
    <property type="component" value="Unassembled WGS sequence"/>
</dbReference>
<protein>
    <submittedName>
        <fullName evidence="1">Uncharacterized protein</fullName>
    </submittedName>
</protein>
<dbReference type="EMBL" id="LGRX02033638">
    <property type="protein sequence ID" value="KAK3240459.1"/>
    <property type="molecule type" value="Genomic_DNA"/>
</dbReference>
<accession>A0AAE0EUA3</accession>
<evidence type="ECO:0000313" key="2">
    <source>
        <dbReference type="Proteomes" id="UP001190700"/>
    </source>
</evidence>
<keyword evidence="2" id="KW-1185">Reference proteome</keyword>
<gene>
    <name evidence="1" type="ORF">CYMTET_49703</name>
</gene>
<reference evidence="1 2" key="1">
    <citation type="journal article" date="2015" name="Genome Biol. Evol.">
        <title>Comparative Genomics of a Bacterivorous Green Alga Reveals Evolutionary Causalities and Consequences of Phago-Mixotrophic Mode of Nutrition.</title>
        <authorList>
            <person name="Burns J.A."/>
            <person name="Paasch A."/>
            <person name="Narechania A."/>
            <person name="Kim E."/>
        </authorList>
    </citation>
    <scope>NUCLEOTIDE SEQUENCE [LARGE SCALE GENOMIC DNA]</scope>
    <source>
        <strain evidence="1 2">PLY_AMNH</strain>
    </source>
</reference>
<evidence type="ECO:0000313" key="1">
    <source>
        <dbReference type="EMBL" id="KAK3240459.1"/>
    </source>
</evidence>
<sequence>MLNDQVKLVGLAINCYQKSKLHVQSFFLATDRRGLDIIMPRMICSNDKITVIEQTEVGMTQAVLHEGYNIACTMQYWKDHDFRDLNSTEKKCSIVPNDIFFANAYNGATPHPMEFVFVKVNRPGLMNGLVKEYTRWALADF</sequence>
<organism evidence="1 2">
    <name type="scientific">Cymbomonas tetramitiformis</name>
    <dbReference type="NCBI Taxonomy" id="36881"/>
    <lineage>
        <taxon>Eukaryota</taxon>
        <taxon>Viridiplantae</taxon>
        <taxon>Chlorophyta</taxon>
        <taxon>Pyramimonadophyceae</taxon>
        <taxon>Pyramimonadales</taxon>
        <taxon>Pyramimonadaceae</taxon>
        <taxon>Cymbomonas</taxon>
    </lineage>
</organism>